<name>A0ACD3A9I6_9AGAR</name>
<protein>
    <submittedName>
        <fullName evidence="1">Uncharacterized protein</fullName>
    </submittedName>
</protein>
<dbReference type="Proteomes" id="UP000308600">
    <property type="component" value="Unassembled WGS sequence"/>
</dbReference>
<proteinExistence type="predicted"/>
<sequence>MVSFTRMLNSVLLAVTYASLAQAFVETLGSKRVATHSKRTVAQGLQLEIYHPEPTYQTFGEGIEQQESLVGGLPADAVSFVQSQLQINGSQIGYKSGYQIGDAKYAYVRQLHDNIPFVNAVANVGWNGNKVVAFGSSFVQPSAIAPSQPTFDLNQAITKAEGLLDGKHNDITPTLEYLVRPNGTASLVHVIQIQNEGSNTWYEAFVDAHSGDLISITDFVAKIAYKVLPISKESLPEGQEILNDPFDRIASPSGWHNDGKINTTITAGNNVVSFTGSLSGVSKQSSPGKFVYNHNDTIDPTAGSNIDAARVNAFYIINSIHDYAYRYGFTEAAYNFQNNNFGKHGKGNDRVQISVQDDSGMDNANFATPPDGQNGVCRMYIFDLTTIRRDGALQNDIVTHEMTHGITNRMTGGGTARCLQTDEAGGMGEGWSDTNAFWAEQKSAVVKDYVLGPYVLNDPAGVRTHPYSTSKTVNPDTYSTLSSIDSDDVHRIGEVWANTLVNVYAALVAKHGFNPNAKTSPGGTEGNVVFFHLFIDSLPLQPCEPTFLTARSAWIQADQNRYKGANKCLLWAAFASRGLGPKAANYIDDFTVPAGCPHH</sequence>
<evidence type="ECO:0000313" key="1">
    <source>
        <dbReference type="EMBL" id="TFK62340.1"/>
    </source>
</evidence>
<dbReference type="EMBL" id="ML208588">
    <property type="protein sequence ID" value="TFK62340.1"/>
    <property type="molecule type" value="Genomic_DNA"/>
</dbReference>
<evidence type="ECO:0000313" key="2">
    <source>
        <dbReference type="Proteomes" id="UP000308600"/>
    </source>
</evidence>
<reference evidence="1 2" key="1">
    <citation type="journal article" date="2019" name="Nat. Ecol. Evol.">
        <title>Megaphylogeny resolves global patterns of mushroom evolution.</title>
        <authorList>
            <person name="Varga T."/>
            <person name="Krizsan K."/>
            <person name="Foldi C."/>
            <person name="Dima B."/>
            <person name="Sanchez-Garcia M."/>
            <person name="Sanchez-Ramirez S."/>
            <person name="Szollosi G.J."/>
            <person name="Szarkandi J.G."/>
            <person name="Papp V."/>
            <person name="Albert L."/>
            <person name="Andreopoulos W."/>
            <person name="Angelini C."/>
            <person name="Antonin V."/>
            <person name="Barry K.W."/>
            <person name="Bougher N.L."/>
            <person name="Buchanan P."/>
            <person name="Buyck B."/>
            <person name="Bense V."/>
            <person name="Catcheside P."/>
            <person name="Chovatia M."/>
            <person name="Cooper J."/>
            <person name="Damon W."/>
            <person name="Desjardin D."/>
            <person name="Finy P."/>
            <person name="Geml J."/>
            <person name="Haridas S."/>
            <person name="Hughes K."/>
            <person name="Justo A."/>
            <person name="Karasinski D."/>
            <person name="Kautmanova I."/>
            <person name="Kiss B."/>
            <person name="Kocsube S."/>
            <person name="Kotiranta H."/>
            <person name="LaButti K.M."/>
            <person name="Lechner B.E."/>
            <person name="Liimatainen K."/>
            <person name="Lipzen A."/>
            <person name="Lukacs Z."/>
            <person name="Mihaltcheva S."/>
            <person name="Morgado L.N."/>
            <person name="Niskanen T."/>
            <person name="Noordeloos M.E."/>
            <person name="Ohm R.A."/>
            <person name="Ortiz-Santana B."/>
            <person name="Ovrebo C."/>
            <person name="Racz N."/>
            <person name="Riley R."/>
            <person name="Savchenko A."/>
            <person name="Shiryaev A."/>
            <person name="Soop K."/>
            <person name="Spirin V."/>
            <person name="Szebenyi C."/>
            <person name="Tomsovsky M."/>
            <person name="Tulloss R.E."/>
            <person name="Uehling J."/>
            <person name="Grigoriev I.V."/>
            <person name="Vagvolgyi C."/>
            <person name="Papp T."/>
            <person name="Martin F.M."/>
            <person name="Miettinen O."/>
            <person name="Hibbett D.S."/>
            <person name="Nagy L.G."/>
        </authorList>
    </citation>
    <scope>NUCLEOTIDE SEQUENCE [LARGE SCALE GENOMIC DNA]</scope>
    <source>
        <strain evidence="1 2">NL-1719</strain>
    </source>
</reference>
<accession>A0ACD3A9I6</accession>
<organism evidence="1 2">
    <name type="scientific">Pluteus cervinus</name>
    <dbReference type="NCBI Taxonomy" id="181527"/>
    <lineage>
        <taxon>Eukaryota</taxon>
        <taxon>Fungi</taxon>
        <taxon>Dikarya</taxon>
        <taxon>Basidiomycota</taxon>
        <taxon>Agaricomycotina</taxon>
        <taxon>Agaricomycetes</taxon>
        <taxon>Agaricomycetidae</taxon>
        <taxon>Agaricales</taxon>
        <taxon>Pluteineae</taxon>
        <taxon>Pluteaceae</taxon>
        <taxon>Pluteus</taxon>
    </lineage>
</organism>
<gene>
    <name evidence="1" type="ORF">BDN72DRAFT_395354</name>
</gene>
<keyword evidence="2" id="KW-1185">Reference proteome</keyword>